<evidence type="ECO:0008006" key="3">
    <source>
        <dbReference type="Google" id="ProtNLM"/>
    </source>
</evidence>
<sequence>MKQPKWLAGIFLPAWLIAMLLQGCENDLNKVKQISAMESNTHVDTTKGAEVIYSDSAKVKARVLAPLMLHHTISLPFYEMPKGVKITFFEENLNKTKDNPENHILCTVVSDYAITSNNDKLIELRKNVVVSNPAGDVLKSDELFYDSIKKIIYSNKKCWLNKADGTALDGTSFISNETFTDYRFEKGKGDIITKGNLTN</sequence>
<dbReference type="AlphaFoldDB" id="H1YDB0"/>
<dbReference type="Proteomes" id="UP000002774">
    <property type="component" value="Chromosome"/>
</dbReference>
<protein>
    <recommendedName>
        <fullName evidence="3">LPS export ABC transporter periplasmic protein LptC</fullName>
    </recommendedName>
</protein>
<gene>
    <name evidence="1" type="ORF">Mucpa_3031</name>
</gene>
<name>H1YDB0_9SPHI</name>
<dbReference type="InterPro" id="IPR010664">
    <property type="entry name" value="LipoPS_assembly_LptC-rel"/>
</dbReference>
<dbReference type="HOGENOM" id="CLU_098275_2_1_10"/>
<proteinExistence type="predicted"/>
<evidence type="ECO:0000313" key="2">
    <source>
        <dbReference type="Proteomes" id="UP000002774"/>
    </source>
</evidence>
<organism evidence="1 2">
    <name type="scientific">Mucilaginibacter paludis DSM 18603</name>
    <dbReference type="NCBI Taxonomy" id="714943"/>
    <lineage>
        <taxon>Bacteria</taxon>
        <taxon>Pseudomonadati</taxon>
        <taxon>Bacteroidota</taxon>
        <taxon>Sphingobacteriia</taxon>
        <taxon>Sphingobacteriales</taxon>
        <taxon>Sphingobacteriaceae</taxon>
        <taxon>Mucilaginibacter</taxon>
    </lineage>
</organism>
<reference evidence="1" key="1">
    <citation type="submission" date="2011-09" db="EMBL/GenBank/DDBJ databases">
        <title>The permanent draft genome of Mucilaginibacter paludis DSM 18603.</title>
        <authorList>
            <consortium name="US DOE Joint Genome Institute (JGI-PGF)"/>
            <person name="Lucas S."/>
            <person name="Han J."/>
            <person name="Lapidus A."/>
            <person name="Bruce D."/>
            <person name="Goodwin L."/>
            <person name="Pitluck S."/>
            <person name="Peters L."/>
            <person name="Kyrpides N."/>
            <person name="Mavromatis K."/>
            <person name="Ivanova N."/>
            <person name="Mikhailova N."/>
            <person name="Held B."/>
            <person name="Detter J.C."/>
            <person name="Tapia R."/>
            <person name="Han C."/>
            <person name="Land M."/>
            <person name="Hauser L."/>
            <person name="Markowitz V."/>
            <person name="Cheng J.-F."/>
            <person name="Hugenholtz P."/>
            <person name="Woyke T."/>
            <person name="Wu D."/>
            <person name="Tindall B."/>
            <person name="Brambilla E."/>
            <person name="Klenk H.-P."/>
            <person name="Eisen J.A."/>
        </authorList>
    </citation>
    <scope>NUCLEOTIDE SEQUENCE [LARGE SCALE GENOMIC DNA]</scope>
    <source>
        <strain evidence="1">DSM 18603</strain>
    </source>
</reference>
<dbReference type="STRING" id="714943.Mucpa_3031"/>
<accession>H1YDB0</accession>
<dbReference type="OrthoDB" id="9812080at2"/>
<keyword evidence="2" id="KW-1185">Reference proteome</keyword>
<dbReference type="RefSeq" id="WP_008507452.1">
    <property type="nucleotide sequence ID" value="NZ_CM001403.1"/>
</dbReference>
<dbReference type="EMBL" id="CM001403">
    <property type="protein sequence ID" value="EHQ27136.1"/>
    <property type="molecule type" value="Genomic_DNA"/>
</dbReference>
<dbReference type="PROSITE" id="PS51257">
    <property type="entry name" value="PROKAR_LIPOPROTEIN"/>
    <property type="match status" value="1"/>
</dbReference>
<evidence type="ECO:0000313" key="1">
    <source>
        <dbReference type="EMBL" id="EHQ27136.1"/>
    </source>
</evidence>
<dbReference type="Pfam" id="PF06835">
    <property type="entry name" value="LptC"/>
    <property type="match status" value="1"/>
</dbReference>
<dbReference type="eggNOG" id="COG5375">
    <property type="taxonomic scope" value="Bacteria"/>
</dbReference>